<dbReference type="EMBL" id="NVIY01000006">
    <property type="protein sequence ID" value="PGD39385.1"/>
    <property type="molecule type" value="Genomic_DNA"/>
</dbReference>
<proteinExistence type="predicted"/>
<protein>
    <submittedName>
        <fullName evidence="1">Uncharacterized protein</fullName>
    </submittedName>
</protein>
<reference evidence="1 2" key="1">
    <citation type="submission" date="2017-09" db="EMBL/GenBank/DDBJ databases">
        <title>Large-scale bioinformatics analysis of Bacillus genomes uncovers conserved roles of natural products in bacterial physiology.</title>
        <authorList>
            <consortium name="Agbiome Team Llc"/>
            <person name="Bleich R.M."/>
            <person name="Grubbs K.J."/>
            <person name="Santa Maria K.C."/>
            <person name="Allen S.E."/>
            <person name="Farag S."/>
            <person name="Shank E.A."/>
            <person name="Bowers A."/>
        </authorList>
    </citation>
    <scope>NUCLEOTIDE SEQUENCE [LARGE SCALE GENOMIC DNA]</scope>
    <source>
        <strain evidence="1 2">AFS065610</strain>
    </source>
</reference>
<dbReference type="RefSeq" id="WP_098707318.1">
    <property type="nucleotide sequence ID" value="NZ_NVIY01000006.1"/>
</dbReference>
<gene>
    <name evidence="1" type="ORF">COM27_03070</name>
</gene>
<organism evidence="1 2">
    <name type="scientific">Bacillus wiedmannii</name>
    <dbReference type="NCBI Taxonomy" id="1890302"/>
    <lineage>
        <taxon>Bacteria</taxon>
        <taxon>Bacillati</taxon>
        <taxon>Bacillota</taxon>
        <taxon>Bacilli</taxon>
        <taxon>Bacillales</taxon>
        <taxon>Bacillaceae</taxon>
        <taxon>Bacillus</taxon>
        <taxon>Bacillus cereus group</taxon>
    </lineage>
</organism>
<name>A0A2B6SF10_9BACI</name>
<evidence type="ECO:0000313" key="2">
    <source>
        <dbReference type="Proteomes" id="UP000223472"/>
    </source>
</evidence>
<comment type="caution">
    <text evidence="1">The sequence shown here is derived from an EMBL/GenBank/DDBJ whole genome shotgun (WGS) entry which is preliminary data.</text>
</comment>
<dbReference type="Proteomes" id="UP000223472">
    <property type="component" value="Unassembled WGS sequence"/>
</dbReference>
<sequence>MSDEILKVVNKLYKQGDFQYVLGKFVDKHFWDGEINKISNINVDNITDFSYSTCFSYILQPLDVKFRFGSVEFSEYVRKQSEINCVMLMISAIAPYAVVKYLRYRYTNGTIELVEESSPYNDESKKIGSSILKLLDSNGIKNLDKETLSIEMEDVSLELKETGVTIYNCLFEDEY</sequence>
<evidence type="ECO:0000313" key="1">
    <source>
        <dbReference type="EMBL" id="PGD39385.1"/>
    </source>
</evidence>
<dbReference type="AlphaFoldDB" id="A0A2B6SF10"/>
<accession>A0A2B6SF10</accession>